<dbReference type="SUPFAM" id="SSF81343">
    <property type="entry name" value="Fumarate reductase respiratory complex transmembrane subunits"/>
    <property type="match status" value="1"/>
</dbReference>
<evidence type="ECO:0000256" key="4">
    <source>
        <dbReference type="ARBA" id="ARBA00020076"/>
    </source>
</evidence>
<evidence type="ECO:0000256" key="5">
    <source>
        <dbReference type="ARBA" id="ARBA00022617"/>
    </source>
</evidence>
<evidence type="ECO:0000313" key="15">
    <source>
        <dbReference type="Proteomes" id="UP000581447"/>
    </source>
</evidence>
<evidence type="ECO:0000256" key="7">
    <source>
        <dbReference type="ARBA" id="ARBA00022723"/>
    </source>
</evidence>
<comment type="similarity">
    <text evidence="3">Belongs to the cytochrome b560 family.</text>
</comment>
<comment type="subcellular location">
    <subcellularLocation>
        <location evidence="2">Membrane</location>
        <topology evidence="2">Multi-pass membrane protein</topology>
    </subcellularLocation>
</comment>
<dbReference type="InterPro" id="IPR000701">
    <property type="entry name" value="SuccDH_FuR_B_TM-su"/>
</dbReference>
<comment type="cofactor">
    <cofactor evidence="12">
        <name>heme</name>
        <dbReference type="ChEBI" id="CHEBI:30413"/>
    </cofactor>
    <text evidence="12">The heme is bound between the two transmembrane subunits.</text>
</comment>
<dbReference type="Proteomes" id="UP000581447">
    <property type="component" value="Unassembled WGS sequence"/>
</dbReference>
<evidence type="ECO:0000256" key="6">
    <source>
        <dbReference type="ARBA" id="ARBA00022692"/>
    </source>
</evidence>
<dbReference type="AlphaFoldDB" id="A0A840AYN4"/>
<feature type="transmembrane region" description="Helical" evidence="13">
    <location>
        <begin position="86"/>
        <end position="104"/>
    </location>
</feature>
<dbReference type="InterPro" id="IPR018495">
    <property type="entry name" value="Succ_DH_cyt_bsu_CS"/>
</dbReference>
<dbReference type="PROSITE" id="PS01000">
    <property type="entry name" value="SDH_CYT_1"/>
    <property type="match status" value="1"/>
</dbReference>
<dbReference type="GO" id="GO:0046872">
    <property type="term" value="F:metal ion binding"/>
    <property type="evidence" value="ECO:0007669"/>
    <property type="project" value="UniProtKB-KW"/>
</dbReference>
<feature type="transmembrane region" description="Helical" evidence="13">
    <location>
        <begin position="32"/>
        <end position="53"/>
    </location>
</feature>
<dbReference type="PANTHER" id="PTHR10978:SF5">
    <property type="entry name" value="SUCCINATE DEHYDROGENASE CYTOCHROME B560 SUBUNIT, MITOCHONDRIAL"/>
    <property type="match status" value="1"/>
</dbReference>
<evidence type="ECO:0000256" key="10">
    <source>
        <dbReference type="ARBA" id="ARBA00023136"/>
    </source>
</evidence>
<comment type="function">
    <text evidence="1">Membrane-anchoring subunit of succinate dehydrogenase (SDH).</text>
</comment>
<keyword evidence="9 12" id="KW-0408">Iron</keyword>
<dbReference type="Pfam" id="PF01127">
    <property type="entry name" value="Sdh_cyt"/>
    <property type="match status" value="1"/>
</dbReference>
<evidence type="ECO:0000256" key="12">
    <source>
        <dbReference type="PIRSR" id="PIRSR000178-1"/>
    </source>
</evidence>
<reference evidence="14 15" key="1">
    <citation type="submission" date="2020-08" db="EMBL/GenBank/DDBJ databases">
        <title>Genomic Encyclopedia of Type Strains, Phase IV (KMG-IV): sequencing the most valuable type-strain genomes for metagenomic binning, comparative biology and taxonomic classification.</title>
        <authorList>
            <person name="Goeker M."/>
        </authorList>
    </citation>
    <scope>NUCLEOTIDE SEQUENCE [LARGE SCALE GENOMIC DNA]</scope>
    <source>
        <strain evidence="14 15">DSM 29050</strain>
    </source>
</reference>
<dbReference type="GO" id="GO:0016020">
    <property type="term" value="C:membrane"/>
    <property type="evidence" value="ECO:0007669"/>
    <property type="project" value="UniProtKB-SubCell"/>
</dbReference>
<proteinExistence type="inferred from homology"/>
<evidence type="ECO:0000256" key="3">
    <source>
        <dbReference type="ARBA" id="ARBA00007244"/>
    </source>
</evidence>
<accession>A0A840AYN4</accession>
<dbReference type="InterPro" id="IPR034804">
    <property type="entry name" value="SQR/QFR_C/D"/>
</dbReference>
<evidence type="ECO:0000256" key="8">
    <source>
        <dbReference type="ARBA" id="ARBA00022989"/>
    </source>
</evidence>
<organism evidence="14 15">
    <name type="scientific">Sphingorhabdus rigui</name>
    <dbReference type="NCBI Taxonomy" id="1282858"/>
    <lineage>
        <taxon>Bacteria</taxon>
        <taxon>Pseudomonadati</taxon>
        <taxon>Pseudomonadota</taxon>
        <taxon>Alphaproteobacteria</taxon>
        <taxon>Sphingomonadales</taxon>
        <taxon>Sphingomonadaceae</taxon>
        <taxon>Sphingorhabdus</taxon>
    </lineage>
</organism>
<dbReference type="CDD" id="cd03499">
    <property type="entry name" value="SQR_TypeC_SdhC"/>
    <property type="match status" value="1"/>
</dbReference>
<dbReference type="PANTHER" id="PTHR10978">
    <property type="entry name" value="SUCCINATE DEHYDROGENASE CYTOCHROME B560 SUBUNIT"/>
    <property type="match status" value="1"/>
</dbReference>
<keyword evidence="10 13" id="KW-0472">Membrane</keyword>
<evidence type="ECO:0000256" key="9">
    <source>
        <dbReference type="ARBA" id="ARBA00023004"/>
    </source>
</evidence>
<comment type="caution">
    <text evidence="14">The sequence shown here is derived from an EMBL/GenBank/DDBJ whole genome shotgun (WGS) entry which is preliminary data.</text>
</comment>
<dbReference type="EMBL" id="JACIEA010000001">
    <property type="protein sequence ID" value="MBB3942673.1"/>
    <property type="molecule type" value="Genomic_DNA"/>
</dbReference>
<keyword evidence="15" id="KW-1185">Reference proteome</keyword>
<evidence type="ECO:0000256" key="1">
    <source>
        <dbReference type="ARBA" id="ARBA00004050"/>
    </source>
</evidence>
<keyword evidence="8 13" id="KW-1133">Transmembrane helix</keyword>
<gene>
    <name evidence="14" type="ORF">GGR91_000895</name>
</gene>
<dbReference type="GO" id="GO:0009055">
    <property type="term" value="F:electron transfer activity"/>
    <property type="evidence" value="ECO:0007669"/>
    <property type="project" value="InterPro"/>
</dbReference>
<evidence type="ECO:0000256" key="13">
    <source>
        <dbReference type="SAM" id="Phobius"/>
    </source>
</evidence>
<evidence type="ECO:0000256" key="11">
    <source>
        <dbReference type="ARBA" id="ARBA00025912"/>
    </source>
</evidence>
<feature type="binding site" description="axial binding residue" evidence="12">
    <location>
        <position position="102"/>
    </location>
    <ligand>
        <name>heme</name>
        <dbReference type="ChEBI" id="CHEBI:30413"/>
        <note>ligand shared with second transmembrane subunit</note>
    </ligand>
    <ligandPart>
        <name>Fe</name>
        <dbReference type="ChEBI" id="CHEBI:18248"/>
    </ligandPart>
</feature>
<sequence>MKDAEIMAKNPNRPLSPHLQVYRWSPQMAISIFHRATGFILATVGMITLLWWLSAIGGGAESYATFQKYVVSAGESATGFETAVNWFFRLLGLAVTFSFFQHLASGIRHLVLDIGAGYELKTNRTWASAAFIAAFFATAFVVLFVASRFLGV</sequence>
<dbReference type="GO" id="GO:0006099">
    <property type="term" value="P:tricarboxylic acid cycle"/>
    <property type="evidence" value="ECO:0007669"/>
    <property type="project" value="InterPro"/>
</dbReference>
<evidence type="ECO:0000313" key="14">
    <source>
        <dbReference type="EMBL" id="MBB3942673.1"/>
    </source>
</evidence>
<keyword evidence="7 12" id="KW-0479">Metal-binding</keyword>
<comment type="subunit">
    <text evidence="11">Part of an enzyme complex containing four subunits: a flavoprotein, an iron-sulfur protein, plus two membrane-anchoring proteins, SdhC and SdhD. The complex can form homotrimers.</text>
</comment>
<dbReference type="InterPro" id="IPR014314">
    <property type="entry name" value="Succ_DH_cytb556"/>
</dbReference>
<feature type="transmembrane region" description="Helical" evidence="13">
    <location>
        <begin position="125"/>
        <end position="146"/>
    </location>
</feature>
<keyword evidence="6 13" id="KW-0812">Transmembrane</keyword>
<protein>
    <recommendedName>
        <fullName evidence="4">Succinate dehydrogenase cytochrome b556 subunit</fullName>
    </recommendedName>
</protein>
<name>A0A840AYN4_9SPHN</name>
<dbReference type="NCBIfam" id="TIGR02970">
    <property type="entry name" value="succ_dehyd_cytB"/>
    <property type="match status" value="1"/>
</dbReference>
<keyword evidence="5 12" id="KW-0349">Heme</keyword>
<dbReference type="PIRSF" id="PIRSF000178">
    <property type="entry name" value="SDH_cyt_b560"/>
    <property type="match status" value="1"/>
</dbReference>
<dbReference type="Gene3D" id="1.20.1300.10">
    <property type="entry name" value="Fumarate reductase/succinate dehydrogenase, transmembrane subunit"/>
    <property type="match status" value="1"/>
</dbReference>
<dbReference type="RefSeq" id="WP_246337046.1">
    <property type="nucleotide sequence ID" value="NZ_BAABBG010000001.1"/>
</dbReference>
<evidence type="ECO:0000256" key="2">
    <source>
        <dbReference type="ARBA" id="ARBA00004141"/>
    </source>
</evidence>